<dbReference type="PROSITE" id="PS52016">
    <property type="entry name" value="TONB_DEPENDENT_REC_3"/>
    <property type="match status" value="1"/>
</dbReference>
<reference evidence="15" key="1">
    <citation type="journal article" date="2014" name="Environ. Microbiol.">
        <title>Comparative genomics of the marine bacterial genus Glaciecola reveals the high degree of genomic diversity and genomic characteristic for cold adaptation.</title>
        <authorList>
            <person name="Qin Q.L."/>
            <person name="Xie B.B."/>
            <person name="Yu Y."/>
            <person name="Shu Y.L."/>
            <person name="Rong J.C."/>
            <person name="Zhang Y.J."/>
            <person name="Zhao D.L."/>
            <person name="Chen X.L."/>
            <person name="Zhang X.Y."/>
            <person name="Chen B."/>
            <person name="Zhou B.C."/>
            <person name="Zhang Y.Z."/>
        </authorList>
    </citation>
    <scope>NUCLEOTIDE SEQUENCE [LARGE SCALE GENOMIC DNA]</scope>
    <source>
        <strain evidence="15">LMG 21857</strain>
    </source>
</reference>
<dbReference type="Gene3D" id="2.170.130.10">
    <property type="entry name" value="TonB-dependent receptor, plug domain"/>
    <property type="match status" value="1"/>
</dbReference>
<dbReference type="Gene3D" id="2.40.170.20">
    <property type="entry name" value="TonB-dependent receptor, beta-barrel domain"/>
    <property type="match status" value="1"/>
</dbReference>
<keyword evidence="15" id="KW-1185">Reference proteome</keyword>
<proteinExistence type="inferred from homology"/>
<evidence type="ECO:0000256" key="10">
    <source>
        <dbReference type="SAM" id="MobiDB-lite"/>
    </source>
</evidence>
<dbReference type="RefSeq" id="WP_007106875.1">
    <property type="nucleotide sequence ID" value="NZ_BAER01000127.1"/>
</dbReference>
<keyword evidence="11" id="KW-0732">Signal</keyword>
<evidence type="ECO:0000256" key="1">
    <source>
        <dbReference type="ARBA" id="ARBA00004571"/>
    </source>
</evidence>
<feature type="signal peptide" evidence="11">
    <location>
        <begin position="1"/>
        <end position="29"/>
    </location>
</feature>
<accession>K6ZY03</accession>
<dbReference type="InterPro" id="IPR000531">
    <property type="entry name" value="Beta-barrel_TonB"/>
</dbReference>
<keyword evidence="2 8" id="KW-0813">Transport</keyword>
<comment type="subcellular location">
    <subcellularLocation>
        <location evidence="1 8">Cell outer membrane</location>
        <topology evidence="1 8">Multi-pass membrane protein</topology>
    </subcellularLocation>
</comment>
<evidence type="ECO:0000256" key="2">
    <source>
        <dbReference type="ARBA" id="ARBA00022448"/>
    </source>
</evidence>
<dbReference type="InterPro" id="IPR010104">
    <property type="entry name" value="TonB_rcpt_bac"/>
</dbReference>
<evidence type="ECO:0000256" key="7">
    <source>
        <dbReference type="ARBA" id="ARBA00023237"/>
    </source>
</evidence>
<dbReference type="Proteomes" id="UP000006322">
    <property type="component" value="Unassembled WGS sequence"/>
</dbReference>
<keyword evidence="14" id="KW-0675">Receptor</keyword>
<comment type="similarity">
    <text evidence="8 9">Belongs to the TonB-dependent receptor family.</text>
</comment>
<dbReference type="InterPro" id="IPR037066">
    <property type="entry name" value="Plug_dom_sf"/>
</dbReference>
<dbReference type="InterPro" id="IPR039426">
    <property type="entry name" value="TonB-dep_rcpt-like"/>
</dbReference>
<dbReference type="SUPFAM" id="SSF56935">
    <property type="entry name" value="Porins"/>
    <property type="match status" value="1"/>
</dbReference>
<evidence type="ECO:0000259" key="12">
    <source>
        <dbReference type="Pfam" id="PF00593"/>
    </source>
</evidence>
<organism evidence="14 15">
    <name type="scientific">Paraglaciecola polaris LMG 21857</name>
    <dbReference type="NCBI Taxonomy" id="1129793"/>
    <lineage>
        <taxon>Bacteria</taxon>
        <taxon>Pseudomonadati</taxon>
        <taxon>Pseudomonadota</taxon>
        <taxon>Gammaproteobacteria</taxon>
        <taxon>Alteromonadales</taxon>
        <taxon>Alteromonadaceae</taxon>
        <taxon>Paraglaciecola</taxon>
    </lineage>
</organism>
<evidence type="ECO:0000256" key="9">
    <source>
        <dbReference type="RuleBase" id="RU003357"/>
    </source>
</evidence>
<dbReference type="AlphaFoldDB" id="K6ZY03"/>
<dbReference type="PANTHER" id="PTHR40980:SF3">
    <property type="entry name" value="TONB-DEPENDENT RECEPTOR-LIKE BETA-BARREL DOMAIN-CONTAINING PROTEIN"/>
    <property type="match status" value="1"/>
</dbReference>
<keyword evidence="7 8" id="KW-0998">Cell outer membrane</keyword>
<dbReference type="STRING" id="1129793.GPLA_4233"/>
<keyword evidence="6 8" id="KW-0472">Membrane</keyword>
<keyword evidence="5 9" id="KW-0798">TonB box</keyword>
<dbReference type="NCBIfam" id="TIGR01782">
    <property type="entry name" value="TonB-Xanth-Caul"/>
    <property type="match status" value="1"/>
</dbReference>
<protein>
    <submittedName>
        <fullName evidence="14">TonB-dependent receptor plug</fullName>
    </submittedName>
</protein>
<dbReference type="PANTHER" id="PTHR40980">
    <property type="entry name" value="PLUG DOMAIN-CONTAINING PROTEIN"/>
    <property type="match status" value="1"/>
</dbReference>
<dbReference type="InterPro" id="IPR036942">
    <property type="entry name" value="Beta-barrel_TonB_sf"/>
</dbReference>
<dbReference type="Pfam" id="PF07715">
    <property type="entry name" value="Plug"/>
    <property type="match status" value="1"/>
</dbReference>
<keyword evidence="3 8" id="KW-1134">Transmembrane beta strand</keyword>
<dbReference type="InterPro" id="IPR012910">
    <property type="entry name" value="Plug_dom"/>
</dbReference>
<feature type="domain" description="TonB-dependent receptor-like beta-barrel" evidence="12">
    <location>
        <begin position="451"/>
        <end position="966"/>
    </location>
</feature>
<dbReference type="Pfam" id="PF00593">
    <property type="entry name" value="TonB_dep_Rec_b-barrel"/>
    <property type="match status" value="1"/>
</dbReference>
<evidence type="ECO:0000256" key="11">
    <source>
        <dbReference type="SAM" id="SignalP"/>
    </source>
</evidence>
<feature type="region of interest" description="Disordered" evidence="10">
    <location>
        <begin position="237"/>
        <end position="273"/>
    </location>
</feature>
<evidence type="ECO:0000256" key="8">
    <source>
        <dbReference type="PROSITE-ProRule" id="PRU01360"/>
    </source>
</evidence>
<sequence length="999" mass="108708">MKAKTFYKTHLATSISLLLGASMLTPALAQELNESDVEVIQVKGIRGSMIKSMDVKRSSAGIVDAINAEDIGKFPDTNLAESLQRITGVSIDRNNGEGSKVTVRGFGPERNLVTLNGRQLPTTTGDRSFDFANIAAEGVSGVEVYKTSNATVPTGGIGATINILTNKPLNNPGMHSTISAQALNDTSTNEGGVTPEFSGIYSNTSDDGKFGISISGSYSERESGNQQANVSTGWRSFDGTADQDWSGAPGANPQWGGVPKDEFQTNRPSDGDIYSVPQTTAYKFEEQQRKRTNAQLVLQYSPVENLTATLDYTYVKKDTDTQFNDVSAWYGFSPSKNVWTDGPISSPLLYSEDYEENGVGLQDIAMGGGDYGTRDETKSLGLNLEWQVNDNLNLELDYHNSSAENSPNNEFGSSNNLAMAGFIRASSATDFTGDLPILAIRGGNAIQPSDMLVTGSVFTNNKNRADTEQTQFRGKYLLEDAGSIDFGLSLTTSENRGQTKNVQRNNWGGEGSAGAYDADLFPRKSIQNQFTDVSGGNFADFNGLYGEDYEIMDTYFAFDFHGVRDQAAQLLSVQAVGDCGNSFCPSTDYASDTDRYNKEEMTAVYAQYNYDGEIGDMLYDVHVGLRYEETDVTSTSAVPGYNGAVWNGTTEVFLLSSGEQEFQTQEGSYNHTLPNFNFNIEVVEDVMLRAAYSETIGRPNYSQMIGGTSLNEGARFDGGSGTSGSAALLPLESDNIDLSAEWYYAPGSYVSLGYFRKTTTNNVVIDNIPVTTGIANPANGPYQQEALAAVGADGALQRQYIYDTYGATDPLVNLVNGNIEIQGNPATDSLMIFDIETPVNESGESTFDGIEFAVQHLFGESGFGGIINYTKVDTGAEFDNFDIGASTQDVELGISDTANLVAFYEDYGWSVRLAYNWRDEFLESQYQGDVGVSPVYVEAYSQLDMTISYDVPQVEGLNIFFNAINLTDEYIRKHGRSEYQVLNVTQQGARYNLGARYTF</sequence>
<feature type="domain" description="TonB-dependent receptor plug" evidence="13">
    <location>
        <begin position="56"/>
        <end position="158"/>
    </location>
</feature>
<feature type="chain" id="PRO_5003898681" evidence="11">
    <location>
        <begin position="30"/>
        <end position="999"/>
    </location>
</feature>
<comment type="caution">
    <text evidence="14">The sequence shown here is derived from an EMBL/GenBank/DDBJ whole genome shotgun (WGS) entry which is preliminary data.</text>
</comment>
<evidence type="ECO:0000313" key="15">
    <source>
        <dbReference type="Proteomes" id="UP000006322"/>
    </source>
</evidence>
<evidence type="ECO:0000256" key="6">
    <source>
        <dbReference type="ARBA" id="ARBA00023136"/>
    </source>
</evidence>
<evidence type="ECO:0000256" key="5">
    <source>
        <dbReference type="ARBA" id="ARBA00023077"/>
    </source>
</evidence>
<dbReference type="EMBL" id="BAER01000127">
    <property type="protein sequence ID" value="GAC35112.1"/>
    <property type="molecule type" value="Genomic_DNA"/>
</dbReference>
<keyword evidence="4 8" id="KW-0812">Transmembrane</keyword>
<dbReference type="OrthoDB" id="8727862at2"/>
<evidence type="ECO:0000256" key="3">
    <source>
        <dbReference type="ARBA" id="ARBA00022452"/>
    </source>
</evidence>
<dbReference type="GO" id="GO:0009279">
    <property type="term" value="C:cell outer membrane"/>
    <property type="evidence" value="ECO:0007669"/>
    <property type="project" value="UniProtKB-SubCell"/>
</dbReference>
<name>K6ZY03_9ALTE</name>
<evidence type="ECO:0000259" key="13">
    <source>
        <dbReference type="Pfam" id="PF07715"/>
    </source>
</evidence>
<evidence type="ECO:0000313" key="14">
    <source>
        <dbReference type="EMBL" id="GAC35112.1"/>
    </source>
</evidence>
<gene>
    <name evidence="14" type="ORF">GPLA_4233</name>
</gene>
<evidence type="ECO:0000256" key="4">
    <source>
        <dbReference type="ARBA" id="ARBA00022692"/>
    </source>
</evidence>